<keyword evidence="1" id="KW-0175">Coiled coil</keyword>
<comment type="caution">
    <text evidence="4">The sequence shown here is derived from an EMBL/GenBank/DDBJ whole genome shotgun (WGS) entry which is preliminary data.</text>
</comment>
<gene>
    <name evidence="4" type="ORF">J8TS2_07150</name>
</gene>
<feature type="coiled-coil region" evidence="1">
    <location>
        <begin position="458"/>
        <end position="485"/>
    </location>
</feature>
<dbReference type="EMBL" id="BORB01000004">
    <property type="protein sequence ID" value="GIN56396.1"/>
    <property type="molecule type" value="Genomic_DNA"/>
</dbReference>
<evidence type="ECO:0000313" key="4">
    <source>
        <dbReference type="EMBL" id="GIN56396.1"/>
    </source>
</evidence>
<dbReference type="InterPro" id="IPR002035">
    <property type="entry name" value="VWF_A"/>
</dbReference>
<reference evidence="4 5" key="1">
    <citation type="submission" date="2021-03" db="EMBL/GenBank/DDBJ databases">
        <title>Antimicrobial resistance genes in bacteria isolated from Japanese honey, and their potential for conferring macrolide and lincosamide resistance in the American foulbrood pathogen Paenibacillus larvae.</title>
        <authorList>
            <person name="Okamoto M."/>
            <person name="Kumagai M."/>
            <person name="Kanamori H."/>
            <person name="Takamatsu D."/>
        </authorList>
    </citation>
    <scope>NUCLEOTIDE SEQUENCE [LARGE SCALE GENOMIC DNA]</scope>
    <source>
        <strain evidence="4 5">J8TS2</strain>
    </source>
</reference>
<dbReference type="SMART" id="SM00327">
    <property type="entry name" value="VWA"/>
    <property type="match status" value="1"/>
</dbReference>
<proteinExistence type="predicted"/>
<evidence type="ECO:0000256" key="2">
    <source>
        <dbReference type="SAM" id="MobiDB-lite"/>
    </source>
</evidence>
<dbReference type="Pfam" id="PF00092">
    <property type="entry name" value="VWA"/>
    <property type="match status" value="1"/>
</dbReference>
<organism evidence="4 5">
    <name type="scientific">Lederbergia ruris</name>
    <dbReference type="NCBI Taxonomy" id="217495"/>
    <lineage>
        <taxon>Bacteria</taxon>
        <taxon>Bacillati</taxon>
        <taxon>Bacillota</taxon>
        <taxon>Bacilli</taxon>
        <taxon>Bacillales</taxon>
        <taxon>Bacillaceae</taxon>
        <taxon>Lederbergia</taxon>
    </lineage>
</organism>
<dbReference type="PROSITE" id="PS50234">
    <property type="entry name" value="VWFA"/>
    <property type="match status" value="1"/>
</dbReference>
<name>A0ABQ4KFZ4_9BACI</name>
<feature type="domain" description="VWFA" evidence="3">
    <location>
        <begin position="183"/>
        <end position="368"/>
    </location>
</feature>
<evidence type="ECO:0000259" key="3">
    <source>
        <dbReference type="PROSITE" id="PS50234"/>
    </source>
</evidence>
<dbReference type="InterPro" id="IPR036465">
    <property type="entry name" value="vWFA_dom_sf"/>
</dbReference>
<sequence length="486" mass="54387">MKRYLLGFMLISIIISGCASKEVKSKKEVDIEKQSPVQETISVEEKGMEESESGLAQENEKETVTIEPPLPELIIATSVEEMIDLPVGRLTEDFTVEQETSMWVSKEVPSKIRPEFLEVMGRFLQNEKDPQVIHEVLITYLGSSQYGNLVEPLYTYSPTFKEPLLPEPYEVNDGGEKEVAPTNAIILLDASSSMLLPTDGRLKMDVAKSAVSSFAQTMGQKSDISLYAYGHKGTQDDRDKELSCTGIEEVYPLGEYKEDSFEKTLDKVLAKGWTPLAGAIAAARKDHEATKEDITLYIVSDGEETCGGDPVAEAKKFAEEHPDGKVNVIGFQVDNNAESQLKAVAKAGNGSYLGADTLEEMTGQMTKLWLPSDLDLVSLIYQKPIGWPHTMARDKVHKYHEKIKDAIRVEELRISGAVALLKKEELIDEQQQAELESLVDEKAKSYRRLIEEQANEKLDLVDSEVDRIVKKIDDYQERMNELKSKK</sequence>
<feature type="region of interest" description="Disordered" evidence="2">
    <location>
        <begin position="38"/>
        <end position="62"/>
    </location>
</feature>
<dbReference type="SUPFAM" id="SSF53300">
    <property type="entry name" value="vWA-like"/>
    <property type="match status" value="1"/>
</dbReference>
<dbReference type="PROSITE" id="PS51257">
    <property type="entry name" value="PROKAR_LIPOPROTEIN"/>
    <property type="match status" value="1"/>
</dbReference>
<evidence type="ECO:0000313" key="5">
    <source>
        <dbReference type="Proteomes" id="UP000679950"/>
    </source>
</evidence>
<dbReference type="Proteomes" id="UP000679950">
    <property type="component" value="Unassembled WGS sequence"/>
</dbReference>
<dbReference type="Gene3D" id="3.40.50.410">
    <property type="entry name" value="von Willebrand factor, type A domain"/>
    <property type="match status" value="1"/>
</dbReference>
<evidence type="ECO:0000256" key="1">
    <source>
        <dbReference type="SAM" id="Coils"/>
    </source>
</evidence>
<keyword evidence="5" id="KW-1185">Reference proteome</keyword>
<accession>A0ABQ4KFZ4</accession>
<protein>
    <recommendedName>
        <fullName evidence="3">VWFA domain-containing protein</fullName>
    </recommendedName>
</protein>
<dbReference type="RefSeq" id="WP_212965522.1">
    <property type="nucleotide sequence ID" value="NZ_BORB01000004.1"/>
</dbReference>